<feature type="region of interest" description="Disordered" evidence="1">
    <location>
        <begin position="370"/>
        <end position="394"/>
    </location>
</feature>
<evidence type="ECO:0008006" key="5">
    <source>
        <dbReference type="Google" id="ProtNLM"/>
    </source>
</evidence>
<dbReference type="InParanoid" id="A0A0C3C067"/>
<keyword evidence="2" id="KW-0472">Membrane</keyword>
<keyword evidence="2" id="KW-0812">Transmembrane</keyword>
<dbReference type="OrthoDB" id="2576334at2759"/>
<feature type="transmembrane region" description="Helical" evidence="2">
    <location>
        <begin position="300"/>
        <end position="323"/>
    </location>
</feature>
<dbReference type="Gene3D" id="2.60.120.260">
    <property type="entry name" value="Galactose-binding domain-like"/>
    <property type="match status" value="1"/>
</dbReference>
<sequence>MSETTWNYTVQDFSPLLTYAGISENSYGSNLNPAWQQFCPFSIPALMPTTVCDLSSVHTTNVSNASVSLTFYGKSIQLFGNVTGGMGYLVDVDGSVSTGTPSGQVLASVSGLNTGYHNVTLVAKPSVSGNAATLRFESAVVTVGTALTRASVNRSIIQDNNDVLQYSSIRPPGWMTYPITLAHPPSNTTYHQINPTISGSITIPFSGDAIFVYGPGWSFHPSTYRVFVDNQPPTTLVLNSSLPGNSTGLSSFFDTLLFSQFNLTGSSHMLTIDNDNGMAQFALDYIEIVTVTPQHDAIPIVPIIAVPVIVGVIALTVAIFCIVSRRRNARSGTNGNPDIDNAHTNMTVVPNIDARNGTLVNISGDQHNYYTGGSTPGEGYSTGGNSWMGNHDEK</sequence>
<gene>
    <name evidence="3" type="ORF">PILCRDRAFT_304</name>
</gene>
<proteinExistence type="predicted"/>
<reference evidence="4" key="2">
    <citation type="submission" date="2015-01" db="EMBL/GenBank/DDBJ databases">
        <title>Evolutionary Origins and Diversification of the Mycorrhizal Mutualists.</title>
        <authorList>
            <consortium name="DOE Joint Genome Institute"/>
            <consortium name="Mycorrhizal Genomics Consortium"/>
            <person name="Kohler A."/>
            <person name="Kuo A."/>
            <person name="Nagy L.G."/>
            <person name="Floudas D."/>
            <person name="Copeland A."/>
            <person name="Barry K.W."/>
            <person name="Cichocki N."/>
            <person name="Veneault-Fourrey C."/>
            <person name="LaButti K."/>
            <person name="Lindquist E.A."/>
            <person name="Lipzen A."/>
            <person name="Lundell T."/>
            <person name="Morin E."/>
            <person name="Murat C."/>
            <person name="Riley R."/>
            <person name="Ohm R."/>
            <person name="Sun H."/>
            <person name="Tunlid A."/>
            <person name="Henrissat B."/>
            <person name="Grigoriev I.V."/>
            <person name="Hibbett D.S."/>
            <person name="Martin F."/>
        </authorList>
    </citation>
    <scope>NUCLEOTIDE SEQUENCE [LARGE SCALE GENOMIC DNA]</scope>
    <source>
        <strain evidence="4">F 1598</strain>
    </source>
</reference>
<dbReference type="STRING" id="765440.A0A0C3C067"/>
<keyword evidence="2" id="KW-1133">Transmembrane helix</keyword>
<keyword evidence="4" id="KW-1185">Reference proteome</keyword>
<dbReference type="EMBL" id="KN832970">
    <property type="protein sequence ID" value="KIM92213.1"/>
    <property type="molecule type" value="Genomic_DNA"/>
</dbReference>
<evidence type="ECO:0000313" key="3">
    <source>
        <dbReference type="EMBL" id="KIM92213.1"/>
    </source>
</evidence>
<dbReference type="Proteomes" id="UP000054166">
    <property type="component" value="Unassembled WGS sequence"/>
</dbReference>
<protein>
    <recommendedName>
        <fullName evidence="5">Transmembrane protein</fullName>
    </recommendedName>
</protein>
<accession>A0A0C3C067</accession>
<evidence type="ECO:0000256" key="1">
    <source>
        <dbReference type="SAM" id="MobiDB-lite"/>
    </source>
</evidence>
<name>A0A0C3C067_PILCF</name>
<evidence type="ECO:0000313" key="4">
    <source>
        <dbReference type="Proteomes" id="UP000054166"/>
    </source>
</evidence>
<dbReference type="AlphaFoldDB" id="A0A0C3C067"/>
<reference evidence="3 4" key="1">
    <citation type="submission" date="2014-04" db="EMBL/GenBank/DDBJ databases">
        <authorList>
            <consortium name="DOE Joint Genome Institute"/>
            <person name="Kuo A."/>
            <person name="Tarkka M."/>
            <person name="Buscot F."/>
            <person name="Kohler A."/>
            <person name="Nagy L.G."/>
            <person name="Floudas D."/>
            <person name="Copeland A."/>
            <person name="Barry K.W."/>
            <person name="Cichocki N."/>
            <person name="Veneault-Fourrey C."/>
            <person name="LaButti K."/>
            <person name="Lindquist E.A."/>
            <person name="Lipzen A."/>
            <person name="Lundell T."/>
            <person name="Morin E."/>
            <person name="Murat C."/>
            <person name="Sun H."/>
            <person name="Tunlid A."/>
            <person name="Henrissat B."/>
            <person name="Grigoriev I.V."/>
            <person name="Hibbett D.S."/>
            <person name="Martin F."/>
            <person name="Nordberg H.P."/>
            <person name="Cantor M.N."/>
            <person name="Hua S.X."/>
        </authorList>
    </citation>
    <scope>NUCLEOTIDE SEQUENCE [LARGE SCALE GENOMIC DNA]</scope>
    <source>
        <strain evidence="3 4">F 1598</strain>
    </source>
</reference>
<organism evidence="3 4">
    <name type="scientific">Piloderma croceum (strain F 1598)</name>
    <dbReference type="NCBI Taxonomy" id="765440"/>
    <lineage>
        <taxon>Eukaryota</taxon>
        <taxon>Fungi</taxon>
        <taxon>Dikarya</taxon>
        <taxon>Basidiomycota</taxon>
        <taxon>Agaricomycotina</taxon>
        <taxon>Agaricomycetes</taxon>
        <taxon>Agaricomycetidae</taxon>
        <taxon>Atheliales</taxon>
        <taxon>Atheliaceae</taxon>
        <taxon>Piloderma</taxon>
    </lineage>
</organism>
<dbReference type="HOGENOM" id="CLU_700408_0_0_1"/>
<evidence type="ECO:0000256" key="2">
    <source>
        <dbReference type="SAM" id="Phobius"/>
    </source>
</evidence>